<name>A0A1B6LMP5_9HEMI</name>
<organism evidence="1">
    <name type="scientific">Graphocephala atropunctata</name>
    <dbReference type="NCBI Taxonomy" id="36148"/>
    <lineage>
        <taxon>Eukaryota</taxon>
        <taxon>Metazoa</taxon>
        <taxon>Ecdysozoa</taxon>
        <taxon>Arthropoda</taxon>
        <taxon>Hexapoda</taxon>
        <taxon>Insecta</taxon>
        <taxon>Pterygota</taxon>
        <taxon>Neoptera</taxon>
        <taxon>Paraneoptera</taxon>
        <taxon>Hemiptera</taxon>
        <taxon>Auchenorrhyncha</taxon>
        <taxon>Membracoidea</taxon>
        <taxon>Cicadellidae</taxon>
        <taxon>Cicadellinae</taxon>
        <taxon>Cicadellini</taxon>
        <taxon>Graphocephala</taxon>
    </lineage>
</organism>
<feature type="non-terminal residue" evidence="1">
    <location>
        <position position="1"/>
    </location>
</feature>
<accession>A0A1B6LMP5</accession>
<dbReference type="EMBL" id="GEBQ01015059">
    <property type="protein sequence ID" value="JAT24918.1"/>
    <property type="molecule type" value="Transcribed_RNA"/>
</dbReference>
<evidence type="ECO:0000313" key="1">
    <source>
        <dbReference type="EMBL" id="JAT24918.1"/>
    </source>
</evidence>
<feature type="non-terminal residue" evidence="1">
    <location>
        <position position="227"/>
    </location>
</feature>
<sequence>VDPRVTSTPPLLATLDTTIRGPAVLVCPLAGHLLLEAFQDLQEDILRAKVASQEQLQEGSPDLPLDQDSPDRAQVDKVVVLLPVTKAILLAPLKASSRAHPLDLGVIQAANKEGLQDLLQDTRQVHQVLVSPQVLLVLRPEVTHRDQRPHKVDFLEQLDLVDTQVGNKVVFLDQRQDLEDTRMDNKVVSQDHRLGLADIQVDNKVDSLDQRLDLVDIQVDNKVDSLD</sequence>
<protein>
    <submittedName>
        <fullName evidence="1">Uncharacterized protein</fullName>
    </submittedName>
</protein>
<dbReference type="AlphaFoldDB" id="A0A1B6LMP5"/>
<proteinExistence type="predicted"/>
<reference evidence="1" key="1">
    <citation type="submission" date="2015-11" db="EMBL/GenBank/DDBJ databases">
        <title>De novo transcriptome assembly of four potential Pierce s Disease insect vectors from Arizona vineyards.</title>
        <authorList>
            <person name="Tassone E.E."/>
        </authorList>
    </citation>
    <scope>NUCLEOTIDE SEQUENCE</scope>
</reference>
<gene>
    <name evidence="1" type="ORF">g.52076</name>
</gene>